<dbReference type="NCBIfam" id="TIGR04057">
    <property type="entry name" value="SusC_RagA_signa"/>
    <property type="match status" value="1"/>
</dbReference>
<keyword evidence="3 8" id="KW-1134">Transmembrane beta strand</keyword>
<feature type="signal peptide" evidence="10">
    <location>
        <begin position="1"/>
        <end position="23"/>
    </location>
</feature>
<evidence type="ECO:0000259" key="12">
    <source>
        <dbReference type="Pfam" id="PF07715"/>
    </source>
</evidence>
<evidence type="ECO:0000259" key="11">
    <source>
        <dbReference type="Pfam" id="PF00593"/>
    </source>
</evidence>
<evidence type="ECO:0000256" key="1">
    <source>
        <dbReference type="ARBA" id="ARBA00004571"/>
    </source>
</evidence>
<keyword evidence="5 9" id="KW-0798">TonB box</keyword>
<reference evidence="13 14" key="1">
    <citation type="submission" date="2018-04" db="EMBL/GenBank/DDBJ databases">
        <title>Chitinophaga fuyangensis sp. nov., isolated from soil in a chemical factory.</title>
        <authorList>
            <person name="Chen K."/>
        </authorList>
    </citation>
    <scope>NUCLEOTIDE SEQUENCE [LARGE SCALE GENOMIC DNA]</scope>
    <source>
        <strain evidence="13 14">LY-1</strain>
    </source>
</reference>
<dbReference type="SUPFAM" id="SSF56935">
    <property type="entry name" value="Porins"/>
    <property type="match status" value="1"/>
</dbReference>
<dbReference type="EMBL" id="QCYK01000001">
    <property type="protein sequence ID" value="PUZ28987.1"/>
    <property type="molecule type" value="Genomic_DNA"/>
</dbReference>
<keyword evidence="10" id="KW-0732">Signal</keyword>
<organism evidence="13 14">
    <name type="scientific">Chitinophaga parva</name>
    <dbReference type="NCBI Taxonomy" id="2169414"/>
    <lineage>
        <taxon>Bacteria</taxon>
        <taxon>Pseudomonadati</taxon>
        <taxon>Bacteroidota</taxon>
        <taxon>Chitinophagia</taxon>
        <taxon>Chitinophagales</taxon>
        <taxon>Chitinophagaceae</taxon>
        <taxon>Chitinophaga</taxon>
    </lineage>
</organism>
<comment type="subcellular location">
    <subcellularLocation>
        <location evidence="1 8">Cell outer membrane</location>
        <topology evidence="1 8">Multi-pass membrane protein</topology>
    </subcellularLocation>
</comment>
<dbReference type="Pfam" id="PF13715">
    <property type="entry name" value="CarbopepD_reg_2"/>
    <property type="match status" value="1"/>
</dbReference>
<evidence type="ECO:0000313" key="13">
    <source>
        <dbReference type="EMBL" id="PUZ28987.1"/>
    </source>
</evidence>
<dbReference type="RefSeq" id="WP_108686481.1">
    <property type="nucleotide sequence ID" value="NZ_QCYK01000001.1"/>
</dbReference>
<dbReference type="InterPro" id="IPR023996">
    <property type="entry name" value="TonB-dep_OMP_SusC/RagA"/>
</dbReference>
<dbReference type="Gene3D" id="2.40.170.20">
    <property type="entry name" value="TonB-dependent receptor, beta-barrel domain"/>
    <property type="match status" value="1"/>
</dbReference>
<dbReference type="InterPro" id="IPR012910">
    <property type="entry name" value="Plug_dom"/>
</dbReference>
<evidence type="ECO:0000256" key="6">
    <source>
        <dbReference type="ARBA" id="ARBA00023136"/>
    </source>
</evidence>
<evidence type="ECO:0000256" key="2">
    <source>
        <dbReference type="ARBA" id="ARBA00022448"/>
    </source>
</evidence>
<dbReference type="Proteomes" id="UP000244450">
    <property type="component" value="Unassembled WGS sequence"/>
</dbReference>
<evidence type="ECO:0000256" key="9">
    <source>
        <dbReference type="RuleBase" id="RU003357"/>
    </source>
</evidence>
<dbReference type="Pfam" id="PF07715">
    <property type="entry name" value="Plug"/>
    <property type="match status" value="1"/>
</dbReference>
<keyword evidence="7 8" id="KW-0998">Cell outer membrane</keyword>
<dbReference type="Gene3D" id="2.60.40.1120">
    <property type="entry name" value="Carboxypeptidase-like, regulatory domain"/>
    <property type="match status" value="1"/>
</dbReference>
<proteinExistence type="inferred from homology"/>
<gene>
    <name evidence="13" type="ORF">DCC81_05820</name>
</gene>
<dbReference type="InterPro" id="IPR037066">
    <property type="entry name" value="Plug_dom_sf"/>
</dbReference>
<feature type="domain" description="TonB-dependent receptor plug" evidence="12">
    <location>
        <begin position="120"/>
        <end position="227"/>
    </location>
</feature>
<keyword evidence="4 8" id="KW-0812">Transmembrane</keyword>
<dbReference type="InterPro" id="IPR000531">
    <property type="entry name" value="Beta-barrel_TonB"/>
</dbReference>
<keyword evidence="2 8" id="KW-0813">Transport</keyword>
<dbReference type="InterPro" id="IPR008969">
    <property type="entry name" value="CarboxyPept-like_regulatory"/>
</dbReference>
<protein>
    <submittedName>
        <fullName evidence="13">SusC/RagA family TonB-linked outer membrane protein</fullName>
    </submittedName>
</protein>
<dbReference type="AlphaFoldDB" id="A0A2T7BMS8"/>
<dbReference type="Pfam" id="PF00593">
    <property type="entry name" value="TonB_dep_Rec_b-barrel"/>
    <property type="match status" value="1"/>
</dbReference>
<evidence type="ECO:0000256" key="4">
    <source>
        <dbReference type="ARBA" id="ARBA00022692"/>
    </source>
</evidence>
<evidence type="ECO:0000256" key="5">
    <source>
        <dbReference type="ARBA" id="ARBA00023077"/>
    </source>
</evidence>
<comment type="similarity">
    <text evidence="8 9">Belongs to the TonB-dependent receptor family.</text>
</comment>
<dbReference type="GO" id="GO:0009279">
    <property type="term" value="C:cell outer membrane"/>
    <property type="evidence" value="ECO:0007669"/>
    <property type="project" value="UniProtKB-SubCell"/>
</dbReference>
<evidence type="ECO:0000256" key="7">
    <source>
        <dbReference type="ARBA" id="ARBA00023237"/>
    </source>
</evidence>
<feature type="domain" description="TonB-dependent receptor-like beta-barrel" evidence="11">
    <location>
        <begin position="361"/>
        <end position="950"/>
    </location>
</feature>
<dbReference type="NCBIfam" id="TIGR04056">
    <property type="entry name" value="OMP_RagA_SusC"/>
    <property type="match status" value="1"/>
</dbReference>
<keyword evidence="14" id="KW-1185">Reference proteome</keyword>
<dbReference type="Gene3D" id="2.170.130.10">
    <property type="entry name" value="TonB-dependent receptor, plug domain"/>
    <property type="match status" value="1"/>
</dbReference>
<feature type="chain" id="PRO_5015431973" evidence="10">
    <location>
        <begin position="24"/>
        <end position="1000"/>
    </location>
</feature>
<evidence type="ECO:0000256" key="8">
    <source>
        <dbReference type="PROSITE-ProRule" id="PRU01360"/>
    </source>
</evidence>
<evidence type="ECO:0000313" key="14">
    <source>
        <dbReference type="Proteomes" id="UP000244450"/>
    </source>
</evidence>
<dbReference type="PROSITE" id="PS52016">
    <property type="entry name" value="TONB_DEPENDENT_REC_3"/>
    <property type="match status" value="1"/>
</dbReference>
<dbReference type="InterPro" id="IPR036942">
    <property type="entry name" value="Beta-barrel_TonB_sf"/>
</dbReference>
<dbReference type="InterPro" id="IPR039426">
    <property type="entry name" value="TonB-dep_rcpt-like"/>
</dbReference>
<name>A0A2T7BMS8_9BACT</name>
<dbReference type="OrthoDB" id="9768177at2"/>
<evidence type="ECO:0000256" key="10">
    <source>
        <dbReference type="SAM" id="SignalP"/>
    </source>
</evidence>
<sequence>MLRILRLWSLLALILAGAFPAMAQNRPITGKVVDATTSQPLPGVSIRIAGTASGAATDVNGAFQLSVPANAKQLIFSSIDYTTQTVDIGTATTLTVKLQPSSTQLSGVEVVSVGYGTISKKEVSSAITHVSASELKSVASNSPLMSLQGKVAGLTVSNTSTADPNSTPSVQMRGVSSRNAGLGPLYIINGIPGGNIDNINQNDIESIDVLKGGAASAIYGTRGSNGVIIITTKKGTSDSKMIYNGYVSLDYLTQKPDVLSAADFRKYRVASGKGQDYGANTDWMKSVTREPAIGQKHTLQLSGGNTQTNYFASADYRNADGIDLRAYKKEYGARVNINHTTKDNLFTVTLGIAPRYMHTSNSDQANFNNAITLNPTYHIYDSTGAYNYINTGFFSNNPVENAKLIKSEAEIHELDINGSVKMNILPNLNTMVTVSDITANYKNMFFSPSTLSSIRHNGSITKTNYASQEEQDHDQRNLDWTINYSLNASKHHVRLLGGYSYSYFNYQQFSANNYDFPFDTFLWNNLQSGTWNAGAAGNAQTAVASTQNDSKLVAFFGRVNYDFDGKYIFTASLRREGSSKFGSDHKWGNFPAVSAAWRLTDENFLKNKLSWLNDLKLRADYGVTGNQDFDPYKSLLLYGGAGYFTYNGTVYQVYGPSQNINPLLGWEKAINFNVGLDFDLFNGRLGGSLNYYVRKNKDLLGDYTVPVPPNPQSTTYANVGTMSNSGIEVQLNGEAVHTSNFSYNISLTVATNNNKLVSFSNKLYEGNPYQDVAGLPAPGSPGNIQRLQEGHRIGEFYMWRSAGVDKDGQLLVYKKDGTVVTGNAASVDDKQFVGNGLPKVTGSMGNMLRYKNWDLNIFLRGNFGYKLFNMQAFYLGTPATQSDANTLRSAYDPGSRYSKLTNTSTSQIPSDYFLESGSFVKIDNVTLGYTRHLDFKYLHGVRVYATATNLHTFTGFKGGDPDLYPVNGLTPGVQGSIANGFGLNFYPATMQFLAGVQLTF</sequence>
<dbReference type="SUPFAM" id="SSF49464">
    <property type="entry name" value="Carboxypeptidase regulatory domain-like"/>
    <property type="match status" value="1"/>
</dbReference>
<accession>A0A2T7BMS8</accession>
<comment type="caution">
    <text evidence="13">The sequence shown here is derived from an EMBL/GenBank/DDBJ whole genome shotgun (WGS) entry which is preliminary data.</text>
</comment>
<dbReference type="InterPro" id="IPR023997">
    <property type="entry name" value="TonB-dep_OMP_SusC/RagA_CS"/>
</dbReference>
<evidence type="ECO:0000256" key="3">
    <source>
        <dbReference type="ARBA" id="ARBA00022452"/>
    </source>
</evidence>
<keyword evidence="6 8" id="KW-0472">Membrane</keyword>